<reference evidence="2 3" key="1">
    <citation type="submission" date="2024-05" db="EMBL/GenBank/DDBJ databases">
        <authorList>
            <person name="Duchaud E."/>
        </authorList>
    </citation>
    <scope>NUCLEOTIDE SEQUENCE [LARGE SCALE GENOMIC DNA]</scope>
    <source>
        <strain evidence="2">Ena-SAMPLE-TAB-13-05-2024-13:56:06:370-140305</strain>
    </source>
</reference>
<dbReference type="Gene3D" id="2.60.40.2340">
    <property type="match status" value="1"/>
</dbReference>
<gene>
    <name evidence="2" type="ORF">T190115A13A_110056</name>
</gene>
<evidence type="ECO:0000313" key="3">
    <source>
        <dbReference type="Proteomes" id="UP001497602"/>
    </source>
</evidence>
<feature type="chain" id="PRO_5045357728" evidence="1">
    <location>
        <begin position="23"/>
        <end position="304"/>
    </location>
</feature>
<organism evidence="2 3">
    <name type="scientific">Tenacibaculum vairaonense</name>
    <dbReference type="NCBI Taxonomy" id="3137860"/>
    <lineage>
        <taxon>Bacteria</taxon>
        <taxon>Pseudomonadati</taxon>
        <taxon>Bacteroidota</taxon>
        <taxon>Flavobacteriia</taxon>
        <taxon>Flavobacteriales</taxon>
        <taxon>Flavobacteriaceae</taxon>
        <taxon>Tenacibaculum</taxon>
    </lineage>
</organism>
<feature type="signal peptide" evidence="1">
    <location>
        <begin position="1"/>
        <end position="22"/>
    </location>
</feature>
<evidence type="ECO:0000313" key="2">
    <source>
        <dbReference type="EMBL" id="CAL2104920.1"/>
    </source>
</evidence>
<comment type="caution">
    <text evidence="2">The sequence shown here is derived from an EMBL/GenBank/DDBJ whole genome shotgun (WGS) entry which is preliminary data.</text>
</comment>
<dbReference type="EMBL" id="CAXJRC010000002">
    <property type="protein sequence ID" value="CAL2104920.1"/>
    <property type="molecule type" value="Genomic_DNA"/>
</dbReference>
<keyword evidence="3" id="KW-1185">Reference proteome</keyword>
<protein>
    <submittedName>
        <fullName evidence="2">Uncharacterized protein</fullName>
    </submittedName>
</protein>
<dbReference type="Proteomes" id="UP001497602">
    <property type="component" value="Unassembled WGS sequence"/>
</dbReference>
<keyword evidence="1" id="KW-0732">Signal</keyword>
<accession>A0ABM9PH87</accession>
<dbReference type="RefSeq" id="WP_348736640.1">
    <property type="nucleotide sequence ID" value="NZ_CAXJRC010000002.1"/>
</dbReference>
<evidence type="ECO:0000256" key="1">
    <source>
        <dbReference type="SAM" id="SignalP"/>
    </source>
</evidence>
<name>A0ABM9PH87_9FLAO</name>
<proteinExistence type="predicted"/>
<sequence>MKNQIYSLVMVLFIGISSFAQAPNWTVNENEYEYTMTFIAFLNVNGKTLTNTNDKVAAFVNDEVRGVANLSYNSNANGYFAYLTVFSNTGNETINFKIYDAESNSISNAVQSQTFSINEHYGSTFQAYSIASPALNNEAEITNFGFEGLTITSQTIANGQINIVVDQSVNITSLKANFQTSNGATLFYNSNIVASGQNTFDFSNPITFAVRSEDQSKVQNWTVTITKSSGVVTYYKKDAVCYNGGAIKVIFNKDNAVVTLYKNNAFYASQTINNGETIFRDLEPNNYTINVSGNSKQTTINQKQ</sequence>